<evidence type="ECO:0000256" key="15">
    <source>
        <dbReference type="SAM" id="Phobius"/>
    </source>
</evidence>
<dbReference type="Gene3D" id="1.10.3810.10">
    <property type="entry name" value="Biosynthetic peptidoglycan transglycosylase-like"/>
    <property type="match status" value="1"/>
</dbReference>
<feature type="region of interest" description="Disordered" evidence="14">
    <location>
        <begin position="1"/>
        <end position="166"/>
    </location>
</feature>
<feature type="domain" description="Glycosyl transferase family 51" evidence="17">
    <location>
        <begin position="239"/>
        <end position="412"/>
    </location>
</feature>
<dbReference type="AlphaFoldDB" id="A0A1M6Z246"/>
<evidence type="ECO:0000256" key="2">
    <source>
        <dbReference type="ARBA" id="ARBA00007739"/>
    </source>
</evidence>
<evidence type="ECO:0000256" key="11">
    <source>
        <dbReference type="ARBA" id="ARBA00023316"/>
    </source>
</evidence>
<evidence type="ECO:0000313" key="19">
    <source>
        <dbReference type="Proteomes" id="UP000184363"/>
    </source>
</evidence>
<dbReference type="Pfam" id="PF00912">
    <property type="entry name" value="Transgly"/>
    <property type="match status" value="1"/>
</dbReference>
<accession>A0A1M6Z246</accession>
<keyword evidence="7" id="KW-0378">Hydrolase</keyword>
<comment type="similarity">
    <text evidence="1">In the C-terminal section; belongs to the transpeptidase family.</text>
</comment>
<keyword evidence="6" id="KW-0808">Transferase</keyword>
<evidence type="ECO:0000256" key="7">
    <source>
        <dbReference type="ARBA" id="ARBA00022801"/>
    </source>
</evidence>
<dbReference type="InterPro" id="IPR012338">
    <property type="entry name" value="Beta-lactam/transpept-like"/>
</dbReference>
<keyword evidence="8" id="KW-0133">Cell shape</keyword>
<dbReference type="FunFam" id="1.10.3810.10:FF:000001">
    <property type="entry name" value="Penicillin-binding protein 1A"/>
    <property type="match status" value="1"/>
</dbReference>
<keyword evidence="4" id="KW-0645">Protease</keyword>
<name>A0A1M6Z246_PSETH</name>
<keyword evidence="15" id="KW-0472">Membrane</keyword>
<dbReference type="GO" id="GO:0009252">
    <property type="term" value="P:peptidoglycan biosynthetic process"/>
    <property type="evidence" value="ECO:0007669"/>
    <property type="project" value="UniProtKB-KW"/>
</dbReference>
<keyword evidence="10" id="KW-0511">Multifunctional enzyme</keyword>
<evidence type="ECO:0000256" key="3">
    <source>
        <dbReference type="ARBA" id="ARBA00022645"/>
    </source>
</evidence>
<keyword evidence="9" id="KW-0573">Peptidoglycan synthesis</keyword>
<dbReference type="GO" id="GO:0008955">
    <property type="term" value="F:peptidoglycan glycosyltransferase activity"/>
    <property type="evidence" value="ECO:0007669"/>
    <property type="project" value="UniProtKB-EC"/>
</dbReference>
<keyword evidence="11" id="KW-0961">Cell wall biogenesis/degradation</keyword>
<protein>
    <submittedName>
        <fullName evidence="18">Membrane carboxypeptidase (Penicillin-binding protein)</fullName>
    </submittedName>
</protein>
<evidence type="ECO:0000256" key="10">
    <source>
        <dbReference type="ARBA" id="ARBA00023268"/>
    </source>
</evidence>
<dbReference type="InterPro" id="IPR050396">
    <property type="entry name" value="Glycosyltr_51/Transpeptidase"/>
</dbReference>
<dbReference type="InterPro" id="IPR001460">
    <property type="entry name" value="PCN-bd_Tpept"/>
</dbReference>
<feature type="compositionally biased region" description="Low complexity" evidence="14">
    <location>
        <begin position="801"/>
        <end position="861"/>
    </location>
</feature>
<evidence type="ECO:0000256" key="5">
    <source>
        <dbReference type="ARBA" id="ARBA00022676"/>
    </source>
</evidence>
<dbReference type="SUPFAM" id="SSF53955">
    <property type="entry name" value="Lysozyme-like"/>
    <property type="match status" value="1"/>
</dbReference>
<dbReference type="STRING" id="1848.SAMN05443637_12243"/>
<reference evidence="18 19" key="1">
    <citation type="submission" date="2016-11" db="EMBL/GenBank/DDBJ databases">
        <authorList>
            <person name="Jaros S."/>
            <person name="Januszkiewicz K."/>
            <person name="Wedrychowicz H."/>
        </authorList>
    </citation>
    <scope>NUCLEOTIDE SEQUENCE [LARGE SCALE GENOMIC DNA]</scope>
    <source>
        <strain evidence="18 19">DSM 43832</strain>
    </source>
</reference>
<dbReference type="GO" id="GO:0008360">
    <property type="term" value="P:regulation of cell shape"/>
    <property type="evidence" value="ECO:0007669"/>
    <property type="project" value="UniProtKB-KW"/>
</dbReference>
<feature type="compositionally biased region" description="Acidic residues" evidence="14">
    <location>
        <begin position="862"/>
        <end position="876"/>
    </location>
</feature>
<dbReference type="GO" id="GO:0030288">
    <property type="term" value="C:outer membrane-bounded periplasmic space"/>
    <property type="evidence" value="ECO:0007669"/>
    <property type="project" value="TreeGrafter"/>
</dbReference>
<comment type="similarity">
    <text evidence="2">In the N-terminal section; belongs to the glycosyltransferase 51 family.</text>
</comment>
<feature type="compositionally biased region" description="Basic and acidic residues" evidence="14">
    <location>
        <begin position="142"/>
        <end position="166"/>
    </location>
</feature>
<evidence type="ECO:0000256" key="13">
    <source>
        <dbReference type="ARBA" id="ARBA00049902"/>
    </source>
</evidence>
<keyword evidence="19" id="KW-1185">Reference proteome</keyword>
<evidence type="ECO:0000256" key="12">
    <source>
        <dbReference type="ARBA" id="ARBA00034000"/>
    </source>
</evidence>
<evidence type="ECO:0000256" key="9">
    <source>
        <dbReference type="ARBA" id="ARBA00022984"/>
    </source>
</evidence>
<comment type="catalytic activity">
    <reaction evidence="13">
        <text>[GlcNAc-(1-&gt;4)-Mur2Ac(oyl-L-Ala-gamma-D-Glu-L-Lys-D-Ala-D-Ala)](n)-di-trans,octa-cis-undecaprenyl diphosphate + beta-D-GlcNAc-(1-&gt;4)-Mur2Ac(oyl-L-Ala-gamma-D-Glu-L-Lys-D-Ala-D-Ala)-di-trans,octa-cis-undecaprenyl diphosphate = [GlcNAc-(1-&gt;4)-Mur2Ac(oyl-L-Ala-gamma-D-Glu-L-Lys-D-Ala-D-Ala)](n+1)-di-trans,octa-cis-undecaprenyl diphosphate + di-trans,octa-cis-undecaprenyl diphosphate + H(+)</text>
        <dbReference type="Rhea" id="RHEA:23708"/>
        <dbReference type="Rhea" id="RHEA-COMP:9602"/>
        <dbReference type="Rhea" id="RHEA-COMP:9603"/>
        <dbReference type="ChEBI" id="CHEBI:15378"/>
        <dbReference type="ChEBI" id="CHEBI:58405"/>
        <dbReference type="ChEBI" id="CHEBI:60033"/>
        <dbReference type="ChEBI" id="CHEBI:78435"/>
        <dbReference type="EC" id="2.4.99.28"/>
    </reaction>
</comment>
<evidence type="ECO:0000256" key="14">
    <source>
        <dbReference type="SAM" id="MobiDB-lite"/>
    </source>
</evidence>
<gene>
    <name evidence="18" type="ORF">SAMN05443637_12243</name>
</gene>
<evidence type="ECO:0000256" key="8">
    <source>
        <dbReference type="ARBA" id="ARBA00022960"/>
    </source>
</evidence>
<sequence>MTRANDARTRSVPTRAGSPADHPTHPSLPEIPRVVPGPRPAGENVQRSAPQTGSLPGPPIPRLPRIAAQRTSARPRTPEPGRTAAAGPDTTRAGGRPQSTASRRAQDDPRKLVCPAQRGSRRHAAESGGHGTWRPQAGPSEGEPRHRADQKAGHKSDQTAGADRRPAAWAVLERRSAPAPERTPREKRRRTLQAVLLSVAGLFVSPLVAFGAGYLFFPIPNPDDAVNNQVALVSYADGSQLTRLVPEAGNRTKVGLDAVPEHVRHAVLAAEDRTFYSNPGFDLSGIARAAWNQLRGGTGGGSTITQQFVKNALVGDDQTLWRKYKELVLSVKLSQQRTKDEILADYLNAIYFGRGAYGIQSASQAYFGKDVGQLTPEEGALLAGVIQSPARWDPALNPERAVQRWSFVLDGMVAQGWMSPQQREAAQFPVTVPRTTAKGIGVPADSTGHIVTAVSRELAELGISEQDLAQGGLRITTTIDPARQRDAVAAAQRALAGQPDDLRTAMVAIDPATGAILAYYGGENGHGLDYARAQRLAGSTFKPFVVLAGLLHDPPIGLGETFDGAARPGLRNAPGAECLRCDLKQAMTVSNNVVFASLARRVGPDAVADAARAAGITSPLDDPDEGIALGNKEVSALDLASAYATLAAGGVWRPPHLVQSVVRADGTVLYEAVTRGEQRFTERVARNVTETMLDVAPTDGLALPGGRPVAAKTGTVQSRFPGQNNDAWMAGYTPALAAAVWMGTDRNDPIRTADGTPVEGKSLPGEVWRAFMAEAHDHLPVTHFTPFRPIGEPPRDRRETAPAATATTGAAPSRTTLPGTASATSSPASAPAGTGPAGTSPATPTAATTTGPSADPTASADGSEEDAADGSAELEE</sequence>
<keyword evidence="15" id="KW-1133">Transmembrane helix</keyword>
<dbReference type="Proteomes" id="UP000184363">
    <property type="component" value="Unassembled WGS sequence"/>
</dbReference>
<evidence type="ECO:0000313" key="18">
    <source>
        <dbReference type="EMBL" id="SHL24594.1"/>
    </source>
</evidence>
<feature type="domain" description="Penicillin-binding protein transpeptidase" evidence="16">
    <location>
        <begin position="505"/>
        <end position="742"/>
    </location>
</feature>
<dbReference type="PANTHER" id="PTHR32282">
    <property type="entry name" value="BINDING PROTEIN TRANSPEPTIDASE, PUTATIVE-RELATED"/>
    <property type="match status" value="1"/>
</dbReference>
<dbReference type="RefSeq" id="WP_200804094.1">
    <property type="nucleotide sequence ID" value="NZ_CALGVN010000007.1"/>
</dbReference>
<dbReference type="SUPFAM" id="SSF56601">
    <property type="entry name" value="beta-lactamase/transpeptidase-like"/>
    <property type="match status" value="1"/>
</dbReference>
<evidence type="ECO:0000259" key="16">
    <source>
        <dbReference type="Pfam" id="PF00905"/>
    </source>
</evidence>
<dbReference type="Gene3D" id="3.40.710.10">
    <property type="entry name" value="DD-peptidase/beta-lactamase superfamily"/>
    <property type="match status" value="1"/>
</dbReference>
<dbReference type="InterPro" id="IPR036950">
    <property type="entry name" value="PBP_transglycosylase"/>
</dbReference>
<comment type="catalytic activity">
    <reaction evidence="12">
        <text>Preferential cleavage: (Ac)2-L-Lys-D-Ala-|-D-Ala. Also transpeptidation of peptidyl-alanyl moieties that are N-acyl substituents of D-alanine.</text>
        <dbReference type="EC" id="3.4.16.4"/>
    </reaction>
</comment>
<dbReference type="GO" id="GO:0008658">
    <property type="term" value="F:penicillin binding"/>
    <property type="evidence" value="ECO:0007669"/>
    <property type="project" value="InterPro"/>
</dbReference>
<dbReference type="InterPro" id="IPR001264">
    <property type="entry name" value="Glyco_trans_51"/>
</dbReference>
<evidence type="ECO:0000256" key="6">
    <source>
        <dbReference type="ARBA" id="ARBA00022679"/>
    </source>
</evidence>
<evidence type="ECO:0000256" key="1">
    <source>
        <dbReference type="ARBA" id="ARBA00007090"/>
    </source>
</evidence>
<keyword evidence="5" id="KW-0328">Glycosyltransferase</keyword>
<feature type="region of interest" description="Disordered" evidence="14">
    <location>
        <begin position="783"/>
        <end position="876"/>
    </location>
</feature>
<dbReference type="EMBL" id="FRAP01000022">
    <property type="protein sequence ID" value="SHL24594.1"/>
    <property type="molecule type" value="Genomic_DNA"/>
</dbReference>
<dbReference type="Pfam" id="PF00905">
    <property type="entry name" value="Transpeptidase"/>
    <property type="match status" value="1"/>
</dbReference>
<feature type="transmembrane region" description="Helical" evidence="15">
    <location>
        <begin position="194"/>
        <end position="217"/>
    </location>
</feature>
<organism evidence="18 19">
    <name type="scientific">Pseudonocardia thermophila</name>
    <dbReference type="NCBI Taxonomy" id="1848"/>
    <lineage>
        <taxon>Bacteria</taxon>
        <taxon>Bacillati</taxon>
        <taxon>Actinomycetota</taxon>
        <taxon>Actinomycetes</taxon>
        <taxon>Pseudonocardiales</taxon>
        <taxon>Pseudonocardiaceae</taxon>
        <taxon>Pseudonocardia</taxon>
    </lineage>
</organism>
<evidence type="ECO:0000259" key="17">
    <source>
        <dbReference type="Pfam" id="PF00912"/>
    </source>
</evidence>
<dbReference type="PANTHER" id="PTHR32282:SF34">
    <property type="entry name" value="PENICILLIN-BINDING PROTEIN 1A"/>
    <property type="match status" value="1"/>
</dbReference>
<proteinExistence type="inferred from homology"/>
<keyword evidence="3 18" id="KW-0121">Carboxypeptidase</keyword>
<evidence type="ECO:0000256" key="4">
    <source>
        <dbReference type="ARBA" id="ARBA00022670"/>
    </source>
</evidence>
<dbReference type="InterPro" id="IPR023346">
    <property type="entry name" value="Lysozyme-like_dom_sf"/>
</dbReference>
<dbReference type="GO" id="GO:0009002">
    <property type="term" value="F:serine-type D-Ala-D-Ala carboxypeptidase activity"/>
    <property type="evidence" value="ECO:0007669"/>
    <property type="project" value="UniProtKB-EC"/>
</dbReference>
<keyword evidence="15" id="KW-0812">Transmembrane</keyword>
<dbReference type="GO" id="GO:0071555">
    <property type="term" value="P:cell wall organization"/>
    <property type="evidence" value="ECO:0007669"/>
    <property type="project" value="UniProtKB-KW"/>
</dbReference>
<dbReference type="GO" id="GO:0006508">
    <property type="term" value="P:proteolysis"/>
    <property type="evidence" value="ECO:0007669"/>
    <property type="project" value="UniProtKB-KW"/>
</dbReference>